<dbReference type="PANTHER" id="PTHR43642:SF1">
    <property type="entry name" value="HYBRID SIGNAL TRANSDUCTION HISTIDINE KINASE G"/>
    <property type="match status" value="1"/>
</dbReference>
<dbReference type="SUPFAM" id="SSF52540">
    <property type="entry name" value="P-loop containing nucleoside triphosphate hydrolases"/>
    <property type="match status" value="1"/>
</dbReference>
<dbReference type="InterPro" id="IPR027417">
    <property type="entry name" value="P-loop_NTPase"/>
</dbReference>
<name>A0AAD2FLH9_9STRA</name>
<dbReference type="PANTHER" id="PTHR43642">
    <property type="entry name" value="HYBRID SIGNAL TRANSDUCTION HISTIDINE KINASE G"/>
    <property type="match status" value="1"/>
</dbReference>
<evidence type="ECO:0000259" key="2">
    <source>
        <dbReference type="Pfam" id="PF13191"/>
    </source>
</evidence>
<feature type="compositionally biased region" description="Basic and acidic residues" evidence="1">
    <location>
        <begin position="59"/>
        <end position="69"/>
    </location>
</feature>
<dbReference type="Proteomes" id="UP001295423">
    <property type="component" value="Unassembled WGS sequence"/>
</dbReference>
<feature type="domain" description="Orc1-like AAA ATPase" evidence="2">
    <location>
        <begin position="107"/>
        <end position="304"/>
    </location>
</feature>
<evidence type="ECO:0000313" key="4">
    <source>
        <dbReference type="Proteomes" id="UP001295423"/>
    </source>
</evidence>
<accession>A0AAD2FLH9</accession>
<dbReference type="Pfam" id="PF13191">
    <property type="entry name" value="AAA_16"/>
    <property type="match status" value="1"/>
</dbReference>
<keyword evidence="4" id="KW-1185">Reference proteome</keyword>
<evidence type="ECO:0000256" key="1">
    <source>
        <dbReference type="SAM" id="MobiDB-lite"/>
    </source>
</evidence>
<feature type="compositionally biased region" description="Low complexity" evidence="1">
    <location>
        <begin position="32"/>
        <end position="52"/>
    </location>
</feature>
<reference evidence="3" key="1">
    <citation type="submission" date="2023-08" db="EMBL/GenBank/DDBJ databases">
        <authorList>
            <person name="Audoor S."/>
            <person name="Bilcke G."/>
        </authorList>
    </citation>
    <scope>NUCLEOTIDE SEQUENCE</scope>
</reference>
<evidence type="ECO:0000313" key="3">
    <source>
        <dbReference type="EMBL" id="CAJ1941089.1"/>
    </source>
</evidence>
<dbReference type="Gene3D" id="3.40.50.300">
    <property type="entry name" value="P-loop containing nucleotide triphosphate hydrolases"/>
    <property type="match status" value="1"/>
</dbReference>
<protein>
    <recommendedName>
        <fullName evidence="2">Orc1-like AAA ATPase domain-containing protein</fullName>
    </recommendedName>
</protein>
<organism evidence="3 4">
    <name type="scientific">Cylindrotheca closterium</name>
    <dbReference type="NCBI Taxonomy" id="2856"/>
    <lineage>
        <taxon>Eukaryota</taxon>
        <taxon>Sar</taxon>
        <taxon>Stramenopiles</taxon>
        <taxon>Ochrophyta</taxon>
        <taxon>Bacillariophyta</taxon>
        <taxon>Bacillariophyceae</taxon>
        <taxon>Bacillariophycidae</taxon>
        <taxon>Bacillariales</taxon>
        <taxon>Bacillariaceae</taxon>
        <taxon>Cylindrotheca</taxon>
    </lineage>
</organism>
<proteinExistence type="predicted"/>
<dbReference type="AlphaFoldDB" id="A0AAD2FLH9"/>
<sequence>MDQHKRNSPVSFRLRRQPNHESSRDILNNSKDTTTMRRSTSMSIRSAASSDSGTFTVDSSERRSTKSSRDMLATSEHNNSSVFKAPTFNPRIQELTINKLKYDAVGLVGRDKEVKILEERCDRALNDTIKELIVIKGTSGLGKSSLTKTVEEQISSSDKGIVGRGKFNLESGTQPYSGLVDALNQLYRDALIATGETEQMKKQLALELGDDRTLLAALIPALETLAPAEFLLAQRSVLVQELYNPDAEQAKWKNAFKVFIRVLCQHCSHLVIILDDLQWADRSSLGVIEDLLSDPFNKESLMIIGTVRSDAIDSLDALSTVLQNLEKKKKKGQFDLTHIEPKNLDVDGVHEIIMALLGMDDKDATRGLAQICFKRTVGNPNFVVQFIAMLEEEQLISFNLGLLKWVWDDRAIEDGTMSTANVVDLLQLRMKKLSSDMRLLMQYAACLGSTFDPSVLALLWEKHGSSTRGATEEDPTMALLAKLEEGNFIERDEDYYRWVHDKVQEAALEMEESRRSSFYFEVGLALLNDLPDDKLELLLFVVTNLINKSNVHGRLEFAQLNLRAAEKAQRLSAFYNGAAYATRAIEMLPSGRWNEHRELALNAYTMGAEMEVATGNVDIAQEYCNVILNRDDYTAMEKFRLYMVKTNILCFVTVRYQEAIDFSLEVLKEFDCKLVQSRLLLPVHAIRSVQRTIKLAKKTTKADYQALKPSDNVKLEATMTILGRMTYACVQSASPLLFALATTKLVTTTLEHGLFSFSGAAQCLLGMVSLEAFGDVESATYFAETGSLMQKSILSTHFVASTVFISHHLILPWSSPLASCRPKLIDGYTEGMRTGNLSDGIWCLMSHTLFMPLRMGMRLQTIDANMQMHLRVIDDLKQSNHSDFIRLLLQTVLDLMGASDQTSMMSINTMSSHEGDAKAKNLPAMKSLSNYISMVYFGDYEEAARLSIAKGGVFQKYFRMDSMGAYESFLRGVALFAMARKTKKRRYRNPAGKILKHIAKLRKQGNPNVQPYFTLLSAEQAALNKDTGRAKKLYQETIVYAAKTGQLNHAALSNERYSDFLLNELHDQQEAKYRMDEAIRFYEDWGAYAKADGLKESRIF</sequence>
<comment type="caution">
    <text evidence="3">The sequence shown here is derived from an EMBL/GenBank/DDBJ whole genome shotgun (WGS) entry which is preliminary data.</text>
</comment>
<dbReference type="InterPro" id="IPR053159">
    <property type="entry name" value="Hybrid_Histidine_Kinase"/>
</dbReference>
<dbReference type="EMBL" id="CAKOGP040001001">
    <property type="protein sequence ID" value="CAJ1941089.1"/>
    <property type="molecule type" value="Genomic_DNA"/>
</dbReference>
<feature type="region of interest" description="Disordered" evidence="1">
    <location>
        <begin position="1"/>
        <end position="82"/>
    </location>
</feature>
<gene>
    <name evidence="3" type="ORF">CYCCA115_LOCUS7347</name>
</gene>
<dbReference type="InterPro" id="IPR041664">
    <property type="entry name" value="AAA_16"/>
</dbReference>